<dbReference type="RefSeq" id="WP_215341952.1">
    <property type="nucleotide sequence ID" value="NZ_JAGSGD010000001.1"/>
</dbReference>
<proteinExistence type="inferred from homology"/>
<comment type="function">
    <text evidence="5">This is one of the proteins that binds to the 5S RNA in the ribosome where it forms part of the central protuberance.</text>
</comment>
<dbReference type="InterPro" id="IPR020057">
    <property type="entry name" value="Ribosomal_bL25_b-dom"/>
</dbReference>
<comment type="caution">
    <text evidence="8">The sequence shown here is derived from an EMBL/GenBank/DDBJ whole genome shotgun (WGS) entry which is preliminary data.</text>
</comment>
<dbReference type="PANTHER" id="PTHR33284">
    <property type="entry name" value="RIBOSOMAL PROTEIN L25/GLN-TRNA SYNTHETASE, ANTI-CODON-BINDING DOMAIN-CONTAINING PROTEIN"/>
    <property type="match status" value="1"/>
</dbReference>
<dbReference type="Pfam" id="PF14693">
    <property type="entry name" value="Ribosomal_TL5_C"/>
    <property type="match status" value="1"/>
</dbReference>
<organism evidence="8 9">
    <name type="scientific">Phenylobacterium glaciei</name>
    <dbReference type="NCBI Taxonomy" id="2803784"/>
    <lineage>
        <taxon>Bacteria</taxon>
        <taxon>Pseudomonadati</taxon>
        <taxon>Pseudomonadota</taxon>
        <taxon>Alphaproteobacteria</taxon>
        <taxon>Caulobacterales</taxon>
        <taxon>Caulobacteraceae</taxon>
        <taxon>Phenylobacterium</taxon>
    </lineage>
</organism>
<dbReference type="CDD" id="cd00495">
    <property type="entry name" value="Ribosomal_L25_TL5_CTC"/>
    <property type="match status" value="1"/>
</dbReference>
<comment type="similarity">
    <text evidence="5">Belongs to the bacterial ribosomal protein bL25 family. CTC subfamily.</text>
</comment>
<dbReference type="GO" id="GO:0006412">
    <property type="term" value="P:translation"/>
    <property type="evidence" value="ECO:0007669"/>
    <property type="project" value="UniProtKB-UniRule"/>
</dbReference>
<dbReference type="InterPro" id="IPR020930">
    <property type="entry name" value="Ribosomal_uL5_bac-type"/>
</dbReference>
<sequence>MADIILNVEVRDRTGTGGARETRRAGLVPGVLYGGAKDPVAISVKANEFRKALYTGKLLGHLVTLKYGDETQPVVAKAIDMHPVTDEPVHFDLYRVDEHQLIKIEVPVHFKNQEESPGLKKGGTLNIVRHTVELACPADHIPEELVFDLTGLEIGDTIRMSAFTLPEGVKPATDRDYVVATLAGSSASASADAATDDAAAAAATTTV</sequence>
<evidence type="ECO:0000256" key="4">
    <source>
        <dbReference type="ARBA" id="ARBA00023274"/>
    </source>
</evidence>
<dbReference type="Gene3D" id="2.170.120.20">
    <property type="entry name" value="Ribosomal protein L25, beta domain"/>
    <property type="match status" value="1"/>
</dbReference>
<dbReference type="SUPFAM" id="SSF50715">
    <property type="entry name" value="Ribosomal protein L25-like"/>
    <property type="match status" value="1"/>
</dbReference>
<keyword evidence="2 5" id="KW-0694">RNA-binding</keyword>
<dbReference type="InterPro" id="IPR029751">
    <property type="entry name" value="Ribosomal_L25_dom"/>
</dbReference>
<gene>
    <name evidence="5" type="primary">rplY</name>
    <name evidence="5" type="synonym">ctc</name>
    <name evidence="8" type="ORF">JKL49_16935</name>
</gene>
<feature type="domain" description="Large ribosomal subunit protein bL25 L25" evidence="6">
    <location>
        <begin position="6"/>
        <end position="93"/>
    </location>
</feature>
<evidence type="ECO:0000256" key="5">
    <source>
        <dbReference type="HAMAP-Rule" id="MF_01334"/>
    </source>
</evidence>
<evidence type="ECO:0000259" key="7">
    <source>
        <dbReference type="Pfam" id="PF14693"/>
    </source>
</evidence>
<dbReference type="NCBIfam" id="TIGR00731">
    <property type="entry name" value="bL25_bact_ctc"/>
    <property type="match status" value="1"/>
</dbReference>
<dbReference type="NCBIfam" id="NF004128">
    <property type="entry name" value="PRK05618.1-2"/>
    <property type="match status" value="1"/>
</dbReference>
<feature type="domain" description="Large ribosomal subunit protein bL25 beta" evidence="7">
    <location>
        <begin position="102"/>
        <end position="183"/>
    </location>
</feature>
<accession>A0A941D2R7</accession>
<reference evidence="8" key="1">
    <citation type="submission" date="2021-04" db="EMBL/GenBank/DDBJ databases">
        <title>Draft genome assembly of strain Phenylobacterium sp. 20VBR1 using MiniION and Illumina platforms.</title>
        <authorList>
            <person name="Thomas F.A."/>
            <person name="Krishnan K.P."/>
            <person name="Sinha R.K."/>
        </authorList>
    </citation>
    <scope>NUCLEOTIDE SEQUENCE</scope>
    <source>
        <strain evidence="8">20VBR1</strain>
    </source>
</reference>
<evidence type="ECO:0000256" key="3">
    <source>
        <dbReference type="ARBA" id="ARBA00022980"/>
    </source>
</evidence>
<dbReference type="InterPro" id="IPR001021">
    <property type="entry name" value="Ribosomal_bL25_long"/>
</dbReference>
<evidence type="ECO:0000256" key="1">
    <source>
        <dbReference type="ARBA" id="ARBA00022730"/>
    </source>
</evidence>
<protein>
    <recommendedName>
        <fullName evidence="5">Large ribosomal subunit protein bL25</fullName>
    </recommendedName>
    <alternativeName>
        <fullName evidence="5">General stress protein CTC</fullName>
    </alternativeName>
</protein>
<dbReference type="InterPro" id="IPR011035">
    <property type="entry name" value="Ribosomal_bL25/Gln-tRNA_synth"/>
</dbReference>
<comment type="subunit">
    <text evidence="5">Part of the 50S ribosomal subunit; part of the 5S rRNA/L5/L18/L25 subcomplex. Contacts the 5S rRNA. Binds to the 5S rRNA independently of L5 and L18.</text>
</comment>
<dbReference type="EMBL" id="JAGSGD010000001">
    <property type="protein sequence ID" value="MBR7621081.1"/>
    <property type="molecule type" value="Genomic_DNA"/>
</dbReference>
<name>A0A941D2R7_9CAUL</name>
<keyword evidence="3 5" id="KW-0689">Ribosomal protein</keyword>
<keyword evidence="4 5" id="KW-0687">Ribonucleoprotein</keyword>
<dbReference type="AlphaFoldDB" id="A0A941D2R7"/>
<evidence type="ECO:0000256" key="2">
    <source>
        <dbReference type="ARBA" id="ARBA00022884"/>
    </source>
</evidence>
<dbReference type="Pfam" id="PF01386">
    <property type="entry name" value="Ribosomal_L25p"/>
    <property type="match status" value="1"/>
</dbReference>
<dbReference type="InterPro" id="IPR020056">
    <property type="entry name" value="Rbsml_bL25/Gln-tRNA_synth_N"/>
</dbReference>
<keyword evidence="9" id="KW-1185">Reference proteome</keyword>
<evidence type="ECO:0000313" key="8">
    <source>
        <dbReference type="EMBL" id="MBR7621081.1"/>
    </source>
</evidence>
<dbReference type="GO" id="GO:0022625">
    <property type="term" value="C:cytosolic large ribosomal subunit"/>
    <property type="evidence" value="ECO:0007669"/>
    <property type="project" value="TreeGrafter"/>
</dbReference>
<dbReference type="GO" id="GO:0003735">
    <property type="term" value="F:structural constituent of ribosome"/>
    <property type="evidence" value="ECO:0007669"/>
    <property type="project" value="InterPro"/>
</dbReference>
<evidence type="ECO:0000313" key="9">
    <source>
        <dbReference type="Proteomes" id="UP000622580"/>
    </source>
</evidence>
<dbReference type="PANTHER" id="PTHR33284:SF1">
    <property type="entry name" value="RIBOSOMAL PROTEIN L25_GLN-TRNA SYNTHETASE, ANTI-CODON-BINDING DOMAIN-CONTAINING PROTEIN"/>
    <property type="match status" value="1"/>
</dbReference>
<dbReference type="HAMAP" id="MF_01334">
    <property type="entry name" value="Ribosomal_bL25_CTC"/>
    <property type="match status" value="1"/>
</dbReference>
<dbReference type="Gene3D" id="2.40.240.10">
    <property type="entry name" value="Ribosomal Protein L25, Chain P"/>
    <property type="match status" value="1"/>
</dbReference>
<dbReference type="GO" id="GO:0008097">
    <property type="term" value="F:5S rRNA binding"/>
    <property type="evidence" value="ECO:0007669"/>
    <property type="project" value="InterPro"/>
</dbReference>
<evidence type="ECO:0000259" key="6">
    <source>
        <dbReference type="Pfam" id="PF01386"/>
    </source>
</evidence>
<keyword evidence="1 5" id="KW-0699">rRNA-binding</keyword>
<dbReference type="Proteomes" id="UP000622580">
    <property type="component" value="Unassembled WGS sequence"/>
</dbReference>
<dbReference type="InterPro" id="IPR037121">
    <property type="entry name" value="Ribosomal_bL25_C"/>
</dbReference>